<evidence type="ECO:0000256" key="5">
    <source>
        <dbReference type="ARBA" id="ARBA00012121"/>
    </source>
</evidence>
<keyword evidence="7 14" id="KW-0808">Transferase</keyword>
<dbReference type="PANTHER" id="PTHR11055">
    <property type="entry name" value="BIFUNCTIONAL 3'-PHOSPHOADENOSINE 5'-PHOSPHOSULFATE SYNTHASE"/>
    <property type="match status" value="1"/>
</dbReference>
<evidence type="ECO:0000256" key="14">
    <source>
        <dbReference type="HAMAP-Rule" id="MF_00065"/>
    </source>
</evidence>
<evidence type="ECO:0000256" key="15">
    <source>
        <dbReference type="RuleBase" id="RU004347"/>
    </source>
</evidence>
<comment type="catalytic activity">
    <reaction evidence="1 14 15">
        <text>adenosine 5'-phosphosulfate + ATP = 3'-phosphoadenylyl sulfate + ADP + H(+)</text>
        <dbReference type="Rhea" id="RHEA:24152"/>
        <dbReference type="ChEBI" id="CHEBI:15378"/>
        <dbReference type="ChEBI" id="CHEBI:30616"/>
        <dbReference type="ChEBI" id="CHEBI:58243"/>
        <dbReference type="ChEBI" id="CHEBI:58339"/>
        <dbReference type="ChEBI" id="CHEBI:456216"/>
        <dbReference type="EC" id="2.7.1.25"/>
    </reaction>
</comment>
<name>A0A9D7HK98_9PROT</name>
<keyword evidence="9 14" id="KW-0418">Kinase</keyword>
<accession>A0A9D7HK98</accession>
<dbReference type="HAMAP" id="MF_00065">
    <property type="entry name" value="Adenylyl_sulf_kinase"/>
    <property type="match status" value="1"/>
</dbReference>
<dbReference type="CDD" id="cd02027">
    <property type="entry name" value="APSK"/>
    <property type="match status" value="1"/>
</dbReference>
<dbReference type="EMBL" id="JADJEV010000003">
    <property type="protein sequence ID" value="MBK6972832.1"/>
    <property type="molecule type" value="Genomic_DNA"/>
</dbReference>
<comment type="function">
    <text evidence="2 14 15">Catalyzes the synthesis of activated sulfate.</text>
</comment>
<dbReference type="GO" id="GO:0004020">
    <property type="term" value="F:adenylylsulfate kinase activity"/>
    <property type="evidence" value="ECO:0007669"/>
    <property type="project" value="UniProtKB-UniRule"/>
</dbReference>
<dbReference type="Gene3D" id="3.40.50.300">
    <property type="entry name" value="P-loop containing nucleotide triphosphate hydrolases"/>
    <property type="match status" value="1"/>
</dbReference>
<organism evidence="17 18">
    <name type="scientific">Candidatus Methylophosphatis roskildensis</name>
    <dbReference type="NCBI Taxonomy" id="2899263"/>
    <lineage>
        <taxon>Bacteria</taxon>
        <taxon>Pseudomonadati</taxon>
        <taxon>Pseudomonadota</taxon>
        <taxon>Betaproteobacteria</taxon>
        <taxon>Nitrosomonadales</taxon>
        <taxon>Sterolibacteriaceae</taxon>
        <taxon>Candidatus Methylophosphatis</taxon>
    </lineage>
</organism>
<comment type="caution">
    <text evidence="17">The sequence shown here is derived from an EMBL/GenBank/DDBJ whole genome shotgun (WGS) entry which is preliminary data.</text>
</comment>
<gene>
    <name evidence="14 17" type="primary">cysC</name>
    <name evidence="17" type="ORF">IPH26_07695</name>
</gene>
<dbReference type="InterPro" id="IPR027417">
    <property type="entry name" value="P-loop_NTPase"/>
</dbReference>
<evidence type="ECO:0000256" key="1">
    <source>
        <dbReference type="ARBA" id="ARBA00001823"/>
    </source>
</evidence>
<dbReference type="GO" id="GO:0005524">
    <property type="term" value="F:ATP binding"/>
    <property type="evidence" value="ECO:0007669"/>
    <property type="project" value="UniProtKB-UniRule"/>
</dbReference>
<evidence type="ECO:0000256" key="13">
    <source>
        <dbReference type="ARBA" id="ARBA00031464"/>
    </source>
</evidence>
<evidence type="ECO:0000256" key="7">
    <source>
        <dbReference type="ARBA" id="ARBA00022679"/>
    </source>
</evidence>
<evidence type="ECO:0000256" key="10">
    <source>
        <dbReference type="ARBA" id="ARBA00022840"/>
    </source>
</evidence>
<dbReference type="InterPro" id="IPR059117">
    <property type="entry name" value="APS_kinase_dom"/>
</dbReference>
<comment type="pathway">
    <text evidence="3 14 15">Sulfur metabolism; hydrogen sulfide biosynthesis; sulfite from sulfate: step 2/3.</text>
</comment>
<evidence type="ECO:0000256" key="6">
    <source>
        <dbReference type="ARBA" id="ARBA00018163"/>
    </source>
</evidence>
<protein>
    <recommendedName>
        <fullName evidence="6 14">Adenylyl-sulfate kinase</fullName>
        <ecNumber evidence="5 14">2.7.1.25</ecNumber>
    </recommendedName>
    <alternativeName>
        <fullName evidence="12 14">APS kinase</fullName>
    </alternativeName>
    <alternativeName>
        <fullName evidence="13 14">ATP adenosine-5'-phosphosulfate 3'-phosphotransferase</fullName>
    </alternativeName>
    <alternativeName>
        <fullName evidence="11 14">Adenosine-5'-phosphosulfate kinase</fullName>
    </alternativeName>
</protein>
<evidence type="ECO:0000256" key="8">
    <source>
        <dbReference type="ARBA" id="ARBA00022741"/>
    </source>
</evidence>
<dbReference type="AlphaFoldDB" id="A0A9D7HK98"/>
<dbReference type="EC" id="2.7.1.25" evidence="5 14"/>
<proteinExistence type="inferred from homology"/>
<dbReference type="Pfam" id="PF01583">
    <property type="entry name" value="APS_kinase"/>
    <property type="match status" value="1"/>
</dbReference>
<keyword evidence="10 14" id="KW-0067">ATP-binding</keyword>
<keyword evidence="8 14" id="KW-0547">Nucleotide-binding</keyword>
<dbReference type="NCBIfam" id="NF003013">
    <property type="entry name" value="PRK03846.1"/>
    <property type="match status" value="1"/>
</dbReference>
<evidence type="ECO:0000256" key="3">
    <source>
        <dbReference type="ARBA" id="ARBA00004806"/>
    </source>
</evidence>
<feature type="active site" description="Phosphoserine intermediate" evidence="14">
    <location>
        <position position="106"/>
    </location>
</feature>
<evidence type="ECO:0000256" key="12">
    <source>
        <dbReference type="ARBA" id="ARBA00031393"/>
    </source>
</evidence>
<dbReference type="PANTHER" id="PTHR11055:SF63">
    <property type="entry name" value="ADENYLYL-SULFATE KINASE 1, CHLOROPLASTIC"/>
    <property type="match status" value="1"/>
</dbReference>
<evidence type="ECO:0000256" key="9">
    <source>
        <dbReference type="ARBA" id="ARBA00022777"/>
    </source>
</evidence>
<evidence type="ECO:0000313" key="17">
    <source>
        <dbReference type="EMBL" id="MBK6972832.1"/>
    </source>
</evidence>
<dbReference type="InterPro" id="IPR002891">
    <property type="entry name" value="APS"/>
</dbReference>
<dbReference type="Proteomes" id="UP000807785">
    <property type="component" value="Unassembled WGS sequence"/>
</dbReference>
<dbReference type="GO" id="GO:0070814">
    <property type="term" value="P:hydrogen sulfide biosynthetic process"/>
    <property type="evidence" value="ECO:0007669"/>
    <property type="project" value="UniProtKB-UniRule"/>
</dbReference>
<reference evidence="17" key="1">
    <citation type="submission" date="2020-10" db="EMBL/GenBank/DDBJ databases">
        <title>Connecting structure to function with the recovery of over 1000 high-quality activated sludge metagenome-assembled genomes encoding full-length rRNA genes using long-read sequencing.</title>
        <authorList>
            <person name="Singleton C.M."/>
            <person name="Petriglieri F."/>
            <person name="Kristensen J.M."/>
            <person name="Kirkegaard R.H."/>
            <person name="Michaelsen T.Y."/>
            <person name="Andersen M.H."/>
            <person name="Karst S.M."/>
            <person name="Dueholm M.S."/>
            <person name="Nielsen P.H."/>
            <person name="Albertsen M."/>
        </authorList>
    </citation>
    <scope>NUCLEOTIDE SEQUENCE</scope>
    <source>
        <strain evidence="17">Bjer_18-Q3-R1-45_BAT3C.347</strain>
    </source>
</reference>
<keyword evidence="14" id="KW-0597">Phosphoprotein</keyword>
<evidence type="ECO:0000256" key="2">
    <source>
        <dbReference type="ARBA" id="ARBA00002632"/>
    </source>
</evidence>
<sequence length="200" mass="21750">MASNLTRVEHRVDRNKRYERNGHSGAVVWLTGLSGAGKSTLAAGLEGRLFDAGYAAYLLDGDNLRHGLNSDLGFSANARRENIRRAGEVAALLADAGLVCIAAFISPFAQDRANARVAAGNRPFFEIHVCAPLAICELRDPKGLYRRARRGEIPEFTGIDSPYEAPSAPDLRIHTDSLPIEACVDHLLDFVVQRLADAVR</sequence>
<feature type="domain" description="APS kinase" evidence="16">
    <location>
        <begin position="25"/>
        <end position="173"/>
    </location>
</feature>
<evidence type="ECO:0000313" key="18">
    <source>
        <dbReference type="Proteomes" id="UP000807785"/>
    </source>
</evidence>
<feature type="binding site" evidence="14">
    <location>
        <begin position="32"/>
        <end position="39"/>
    </location>
    <ligand>
        <name>ATP</name>
        <dbReference type="ChEBI" id="CHEBI:30616"/>
    </ligand>
</feature>
<dbReference type="NCBIfam" id="TIGR00455">
    <property type="entry name" value="apsK"/>
    <property type="match status" value="1"/>
</dbReference>
<evidence type="ECO:0000256" key="11">
    <source>
        <dbReference type="ARBA" id="ARBA00029724"/>
    </source>
</evidence>
<dbReference type="SUPFAM" id="SSF52540">
    <property type="entry name" value="P-loop containing nucleoside triphosphate hydrolases"/>
    <property type="match status" value="1"/>
</dbReference>
<comment type="similarity">
    <text evidence="4 14 15">Belongs to the APS kinase family.</text>
</comment>
<dbReference type="GO" id="GO:0000103">
    <property type="term" value="P:sulfate assimilation"/>
    <property type="evidence" value="ECO:0007669"/>
    <property type="project" value="UniProtKB-UniRule"/>
</dbReference>
<evidence type="ECO:0000256" key="4">
    <source>
        <dbReference type="ARBA" id="ARBA00007008"/>
    </source>
</evidence>
<evidence type="ECO:0000259" key="16">
    <source>
        <dbReference type="Pfam" id="PF01583"/>
    </source>
</evidence>